<dbReference type="Gene3D" id="1.10.10.10">
    <property type="entry name" value="Winged helix-like DNA-binding domain superfamily/Winged helix DNA-binding domain"/>
    <property type="match status" value="1"/>
</dbReference>
<dbReference type="EMBL" id="BAABIB010000184">
    <property type="protein sequence ID" value="GAA4672383.1"/>
    <property type="molecule type" value="Genomic_DNA"/>
</dbReference>
<organism evidence="2 3">
    <name type="scientific">Amycolatopsis dongchuanensis</name>
    <dbReference type="NCBI Taxonomy" id="1070866"/>
    <lineage>
        <taxon>Bacteria</taxon>
        <taxon>Bacillati</taxon>
        <taxon>Actinomycetota</taxon>
        <taxon>Actinomycetes</taxon>
        <taxon>Pseudonocardiales</taxon>
        <taxon>Pseudonocardiaceae</taxon>
        <taxon>Amycolatopsis</taxon>
    </lineage>
</organism>
<evidence type="ECO:0000256" key="1">
    <source>
        <dbReference type="SAM" id="MobiDB-lite"/>
    </source>
</evidence>
<proteinExistence type="predicted"/>
<evidence type="ECO:0000313" key="2">
    <source>
        <dbReference type="EMBL" id="GAA4672383.1"/>
    </source>
</evidence>
<name>A0ABP8VWV7_9PSEU</name>
<feature type="region of interest" description="Disordered" evidence="1">
    <location>
        <begin position="401"/>
        <end position="446"/>
    </location>
</feature>
<keyword evidence="3" id="KW-1185">Reference proteome</keyword>
<feature type="compositionally biased region" description="Polar residues" evidence="1">
    <location>
        <begin position="425"/>
        <end position="435"/>
    </location>
</feature>
<dbReference type="Proteomes" id="UP001500192">
    <property type="component" value="Unassembled WGS sequence"/>
</dbReference>
<feature type="compositionally biased region" description="Basic and acidic residues" evidence="1">
    <location>
        <begin position="437"/>
        <end position="446"/>
    </location>
</feature>
<protein>
    <submittedName>
        <fullName evidence="2">Uncharacterized protein</fullName>
    </submittedName>
</protein>
<reference evidence="3" key="1">
    <citation type="journal article" date="2019" name="Int. J. Syst. Evol. Microbiol.">
        <title>The Global Catalogue of Microorganisms (GCM) 10K type strain sequencing project: providing services to taxonomists for standard genome sequencing and annotation.</title>
        <authorList>
            <consortium name="The Broad Institute Genomics Platform"/>
            <consortium name="The Broad Institute Genome Sequencing Center for Infectious Disease"/>
            <person name="Wu L."/>
            <person name="Ma J."/>
        </authorList>
    </citation>
    <scope>NUCLEOTIDE SEQUENCE [LARGE SCALE GENOMIC DNA]</scope>
    <source>
        <strain evidence="3">JCM 18054</strain>
    </source>
</reference>
<dbReference type="InterPro" id="IPR036388">
    <property type="entry name" value="WH-like_DNA-bd_sf"/>
</dbReference>
<dbReference type="SUPFAM" id="SSF46785">
    <property type="entry name" value="Winged helix' DNA-binding domain"/>
    <property type="match status" value="1"/>
</dbReference>
<accession>A0ABP8VWV7</accession>
<sequence>MKCRRAPGRPRSPQAPGDGLIPANELVVCDRCWLTAGGDDAVQAALDDDGQLRLSLEGSAEFEALLAEAEEYDQRHPIDRCLIEAGIRWDTLRLIAVPARCDLVRWVLERVPPTHTRVADSLDAWIEAVAARIEQQTGTEFKYNPKRRRWWRIANVLRCCSDDPSYRQRRPLTWISQEEIAAAVGCSTRTVRRCVAWLQREGLLHEVLPGCQMPRQTIPDDETAAEQAQREARMAAAVAAEDAAIARARAELDAVHDGLLGDAAAAAAETALSPADRAALDAAEELEPDLVQLVPVYELRVPLGEAEKAEEAAIARACTKLAATPGEAVARHHSAELVPAVNAAVYRELFAIGHDGQLTRLAGPEAADALTCGNVAGLLRPDQNGHPPQVITIDQLKSRDVQVVDKRPATPGSDEEGVRSGRNGADSTVSGQTAPSEGDRPRSRQSEAVRAAEWLLESRLHPDLCIGVSRRWLTSVIRGSGLLAAWNVTHGHAQNEILGGWNGVPPAWNELADLIHGVPEYANLPRFIYNPRGWIKARFARADAHMPPSKSKIIRHIETTSPTLQERRQTKIETARQAEIAARRAAIAACQMCDEYGFFPADSTDPTAPVVRCNHDPETGGW</sequence>
<dbReference type="InterPro" id="IPR036390">
    <property type="entry name" value="WH_DNA-bd_sf"/>
</dbReference>
<evidence type="ECO:0000313" key="3">
    <source>
        <dbReference type="Proteomes" id="UP001500192"/>
    </source>
</evidence>
<comment type="caution">
    <text evidence="2">The sequence shown here is derived from an EMBL/GenBank/DDBJ whole genome shotgun (WGS) entry which is preliminary data.</text>
</comment>
<gene>
    <name evidence="2" type="ORF">GCM10023214_78780</name>
</gene>